<accession>A0A7U3ZIR3</accession>
<reference evidence="2" key="1">
    <citation type="submission" date="2011-06" db="EMBL/GenBank/DDBJ databases">
        <title>The complete genome of chromosome of Runella slithyformis DSM 19594.</title>
        <authorList>
            <consortium name="US DOE Joint Genome Institute (JGI-PGF)"/>
            <person name="Lucas S."/>
            <person name="Han J."/>
            <person name="Lapidus A."/>
            <person name="Bruce D."/>
            <person name="Goodwin L."/>
            <person name="Pitluck S."/>
            <person name="Peters L."/>
            <person name="Kyrpides N."/>
            <person name="Mavromatis K."/>
            <person name="Ivanova N."/>
            <person name="Ovchinnikova G."/>
            <person name="Zhang X."/>
            <person name="Misra M."/>
            <person name="Detter J.C."/>
            <person name="Tapia R."/>
            <person name="Han C."/>
            <person name="Land M."/>
            <person name="Hauser L."/>
            <person name="Markowitz V."/>
            <person name="Cheng J.-F."/>
            <person name="Hugenholtz P."/>
            <person name="Woyke T."/>
            <person name="Wu D."/>
            <person name="Tindall B."/>
            <person name="Faehrich R."/>
            <person name="Brambilla E."/>
            <person name="Klenk H.-P."/>
            <person name="Eisen J.A."/>
        </authorList>
    </citation>
    <scope>NUCLEOTIDE SEQUENCE [LARGE SCALE GENOMIC DNA]</scope>
    <source>
        <strain evidence="2">ATCC 29530 / DSM 19594 / LMG 11500 / NCIMB 11436 / LSU 4</strain>
    </source>
</reference>
<keyword evidence="2" id="KW-1185">Reference proteome</keyword>
<sequence>MILQKIDELIFTGYKEPTSGRSFVLKENAKQAKCTQARFECKQDVLVYKFDKSVKINQKKVDDKFPFLRDIEGLKSMCDFILFYQKPQKLLVVLCNLKSGNKHNCQAQLKSGRIFAEFLVNTAKRYYSSDFDNVTINYRQVLFSSKLLYKTQLRVPSHDSEKIKNYLSNDEITDICNLENLF</sequence>
<dbReference type="EMBL" id="CP002859">
    <property type="protein sequence ID" value="AEI47890.1"/>
    <property type="molecule type" value="Genomic_DNA"/>
</dbReference>
<gene>
    <name evidence="1" type="ordered locus">Runsl_1464</name>
</gene>
<evidence type="ECO:0000313" key="1">
    <source>
        <dbReference type="EMBL" id="AEI47890.1"/>
    </source>
</evidence>
<dbReference type="Proteomes" id="UP000000493">
    <property type="component" value="Chromosome"/>
</dbReference>
<proteinExistence type="predicted"/>
<protein>
    <submittedName>
        <fullName evidence="1">Uncharacterized protein</fullName>
    </submittedName>
</protein>
<dbReference type="AlphaFoldDB" id="A0A7U3ZIR3"/>
<reference evidence="1 2" key="2">
    <citation type="journal article" date="2012" name="Stand. Genomic Sci.">
        <title>Complete genome sequence of the aquatic bacterium Runella slithyformis type strain (LSU 4(T)).</title>
        <authorList>
            <person name="Copeland A."/>
            <person name="Zhang X."/>
            <person name="Misra M."/>
            <person name="Lapidus A."/>
            <person name="Nolan M."/>
            <person name="Lucas S."/>
            <person name="Deshpande S."/>
            <person name="Cheng J.F."/>
            <person name="Tapia R."/>
            <person name="Goodwin L.A."/>
            <person name="Pitluck S."/>
            <person name="Liolios K."/>
            <person name="Pagani I."/>
            <person name="Ivanova N."/>
            <person name="Mikhailova N."/>
            <person name="Pati A."/>
            <person name="Chen A."/>
            <person name="Palaniappan K."/>
            <person name="Land M."/>
            <person name="Hauser L."/>
            <person name="Pan C."/>
            <person name="Jeffries C.D."/>
            <person name="Detter J.C."/>
            <person name="Brambilla E.M."/>
            <person name="Rohde M."/>
            <person name="Djao O.D."/>
            <person name="Goker M."/>
            <person name="Sikorski J."/>
            <person name="Tindall B.J."/>
            <person name="Woyke T."/>
            <person name="Bristow J."/>
            <person name="Eisen J.A."/>
            <person name="Markowitz V."/>
            <person name="Hugenholtz P."/>
            <person name="Kyrpides N.C."/>
            <person name="Klenk H.P."/>
            <person name="Mavromatis K."/>
        </authorList>
    </citation>
    <scope>NUCLEOTIDE SEQUENCE [LARGE SCALE GENOMIC DNA]</scope>
    <source>
        <strain evidence="2">ATCC 29530 / DSM 19594 / LMG 11500 / NCIMB 11436 / LSU 4</strain>
    </source>
</reference>
<dbReference type="RefSeq" id="WP_013927209.1">
    <property type="nucleotide sequence ID" value="NC_015703.1"/>
</dbReference>
<name>A0A7U3ZIR3_RUNSL</name>
<evidence type="ECO:0000313" key="2">
    <source>
        <dbReference type="Proteomes" id="UP000000493"/>
    </source>
</evidence>
<organism evidence="1 2">
    <name type="scientific">Runella slithyformis (strain ATCC 29530 / DSM 19594 / LMG 11500 / NCIMB 11436 / LSU 4)</name>
    <dbReference type="NCBI Taxonomy" id="761193"/>
    <lineage>
        <taxon>Bacteria</taxon>
        <taxon>Pseudomonadati</taxon>
        <taxon>Bacteroidota</taxon>
        <taxon>Cytophagia</taxon>
        <taxon>Cytophagales</taxon>
        <taxon>Spirosomataceae</taxon>
        <taxon>Runella</taxon>
    </lineage>
</organism>
<dbReference type="KEGG" id="rsi:Runsl_1464"/>